<comment type="caution">
    <text evidence="2">The sequence shown here is derived from an EMBL/GenBank/DDBJ whole genome shotgun (WGS) entry which is preliminary data.</text>
</comment>
<gene>
    <name evidence="2" type="ORF">CRHIZ90672A_00001563</name>
</gene>
<proteinExistence type="predicted"/>
<feature type="region of interest" description="Disordered" evidence="1">
    <location>
        <begin position="49"/>
        <end position="82"/>
    </location>
</feature>
<accession>A0A9N9YR54</accession>
<sequence length="82" mass="9225">MLFLVSLKYTLEGRIALSYNQMCDFHLRTFLNLGLKLALSDFRHLSPSILPPNDTNPSGQEDGDNYHGNGTFPESLRNKGQV</sequence>
<keyword evidence="3" id="KW-1185">Reference proteome</keyword>
<dbReference type="Proteomes" id="UP000696573">
    <property type="component" value="Unassembled WGS sequence"/>
</dbReference>
<evidence type="ECO:0000313" key="2">
    <source>
        <dbReference type="EMBL" id="CAH0027597.1"/>
    </source>
</evidence>
<reference evidence="2" key="1">
    <citation type="submission" date="2021-10" db="EMBL/GenBank/DDBJ databases">
        <authorList>
            <person name="Piombo E."/>
        </authorList>
    </citation>
    <scope>NUCLEOTIDE SEQUENCE</scope>
</reference>
<evidence type="ECO:0000256" key="1">
    <source>
        <dbReference type="SAM" id="MobiDB-lite"/>
    </source>
</evidence>
<protein>
    <submittedName>
        <fullName evidence="2">Uncharacterized protein</fullName>
    </submittedName>
</protein>
<name>A0A9N9YR54_9HYPO</name>
<dbReference type="AlphaFoldDB" id="A0A9N9YR54"/>
<dbReference type="EMBL" id="CABFNQ020000730">
    <property type="protein sequence ID" value="CAH0027597.1"/>
    <property type="molecule type" value="Genomic_DNA"/>
</dbReference>
<evidence type="ECO:0000313" key="3">
    <source>
        <dbReference type="Proteomes" id="UP000696573"/>
    </source>
</evidence>
<organism evidence="2 3">
    <name type="scientific">Clonostachys rhizophaga</name>
    <dbReference type="NCBI Taxonomy" id="160324"/>
    <lineage>
        <taxon>Eukaryota</taxon>
        <taxon>Fungi</taxon>
        <taxon>Dikarya</taxon>
        <taxon>Ascomycota</taxon>
        <taxon>Pezizomycotina</taxon>
        <taxon>Sordariomycetes</taxon>
        <taxon>Hypocreomycetidae</taxon>
        <taxon>Hypocreales</taxon>
        <taxon>Bionectriaceae</taxon>
        <taxon>Clonostachys</taxon>
    </lineage>
</organism>